<dbReference type="InterPro" id="IPR043128">
    <property type="entry name" value="Rev_trsase/Diguanyl_cyclase"/>
</dbReference>
<keyword evidence="1" id="KW-0597">Phosphoprotein</keyword>
<dbReference type="AlphaFoldDB" id="A0A1F5X5X9"/>
<evidence type="ECO:0000313" key="5">
    <source>
        <dbReference type="Proteomes" id="UP000178684"/>
    </source>
</evidence>
<evidence type="ECO:0008006" key="6">
    <source>
        <dbReference type="Google" id="ProtNLM"/>
    </source>
</evidence>
<dbReference type="PROSITE" id="PS50110">
    <property type="entry name" value="RESPONSE_REGULATORY"/>
    <property type="match status" value="1"/>
</dbReference>
<proteinExistence type="predicted"/>
<dbReference type="GO" id="GO:0000160">
    <property type="term" value="P:phosphorelay signal transduction system"/>
    <property type="evidence" value="ECO:0007669"/>
    <property type="project" value="InterPro"/>
</dbReference>
<dbReference type="PROSITE" id="PS50887">
    <property type="entry name" value="GGDEF"/>
    <property type="match status" value="1"/>
</dbReference>
<evidence type="ECO:0000313" key="4">
    <source>
        <dbReference type="EMBL" id="OGF83332.1"/>
    </source>
</evidence>
<dbReference type="Pfam" id="PF00990">
    <property type="entry name" value="GGDEF"/>
    <property type="match status" value="1"/>
</dbReference>
<dbReference type="InterPro" id="IPR050469">
    <property type="entry name" value="Diguanylate_Cyclase"/>
</dbReference>
<dbReference type="CDD" id="cd01949">
    <property type="entry name" value="GGDEF"/>
    <property type="match status" value="1"/>
</dbReference>
<dbReference type="InterPro" id="IPR029787">
    <property type="entry name" value="Nucleotide_cyclase"/>
</dbReference>
<dbReference type="InterPro" id="IPR000160">
    <property type="entry name" value="GGDEF_dom"/>
</dbReference>
<feature type="domain" description="GGDEF" evidence="3">
    <location>
        <begin position="162"/>
        <end position="295"/>
    </location>
</feature>
<evidence type="ECO:0000256" key="1">
    <source>
        <dbReference type="PROSITE-ProRule" id="PRU00169"/>
    </source>
</evidence>
<dbReference type="InterPro" id="IPR001789">
    <property type="entry name" value="Sig_transdc_resp-reg_receiver"/>
</dbReference>
<organism evidence="4 5">
    <name type="scientific">Candidatus Giovannonibacteria bacterium RIFCSPLOWO2_01_FULL_46_13</name>
    <dbReference type="NCBI Taxonomy" id="1798352"/>
    <lineage>
        <taxon>Bacteria</taxon>
        <taxon>Candidatus Giovannoniibacteriota</taxon>
    </lineage>
</organism>
<dbReference type="SUPFAM" id="SSF55073">
    <property type="entry name" value="Nucleotide cyclase"/>
    <property type="match status" value="1"/>
</dbReference>
<gene>
    <name evidence="4" type="ORF">A3B18_00015</name>
</gene>
<comment type="caution">
    <text evidence="4">The sequence shown here is derived from an EMBL/GenBank/DDBJ whole genome shotgun (WGS) entry which is preliminary data.</text>
</comment>
<reference evidence="4 5" key="1">
    <citation type="journal article" date="2016" name="Nat. Commun.">
        <title>Thousands of microbial genomes shed light on interconnected biogeochemical processes in an aquifer system.</title>
        <authorList>
            <person name="Anantharaman K."/>
            <person name="Brown C.T."/>
            <person name="Hug L.A."/>
            <person name="Sharon I."/>
            <person name="Castelle C.J."/>
            <person name="Probst A.J."/>
            <person name="Thomas B.C."/>
            <person name="Singh A."/>
            <person name="Wilkins M.J."/>
            <person name="Karaoz U."/>
            <person name="Brodie E.L."/>
            <person name="Williams K.H."/>
            <person name="Hubbard S.S."/>
            <person name="Banfield J.F."/>
        </authorList>
    </citation>
    <scope>NUCLEOTIDE SEQUENCE [LARGE SCALE GENOMIC DNA]</scope>
</reference>
<accession>A0A1F5X5X9</accession>
<dbReference type="GO" id="GO:0052621">
    <property type="term" value="F:diguanylate cyclase activity"/>
    <property type="evidence" value="ECO:0007669"/>
    <property type="project" value="TreeGrafter"/>
</dbReference>
<dbReference type="PANTHER" id="PTHR45138">
    <property type="entry name" value="REGULATORY COMPONENTS OF SENSORY TRANSDUCTION SYSTEM"/>
    <property type="match status" value="1"/>
</dbReference>
<dbReference type="Proteomes" id="UP000178684">
    <property type="component" value="Unassembled WGS sequence"/>
</dbReference>
<evidence type="ECO:0000259" key="2">
    <source>
        <dbReference type="PROSITE" id="PS50110"/>
    </source>
</evidence>
<name>A0A1F5X5X9_9BACT</name>
<dbReference type="SUPFAM" id="SSF52172">
    <property type="entry name" value="CheY-like"/>
    <property type="match status" value="1"/>
</dbReference>
<feature type="domain" description="Response regulatory" evidence="2">
    <location>
        <begin position="2"/>
        <end position="126"/>
    </location>
</feature>
<sequence>MRVLIVNKEECERQKIRSLVIPIGKEFIYASTGEDALRVLQEKEGNNVPVQLMVTDLELQGELDGLNLALETNRQLEYPPYMVLTSRYHLEREKWKWTTKDWAQFMAVFRKPINVYGFRIAINVVRNAMRREEELAIHRFDSLTGLLTRQTAEKKLRRIKDAPFSILFIDIDFFNQINKEHGRHSAGDGVLKAVAGIIESHVSPRRGDIISRWGGDEYFVCMMTTLPHATEAAEKIQESMKLRIHLEDGRALPVSLSIGVATRRGPESWEDVFKRADEGLYTAKQSGKSCIKVAA</sequence>
<dbReference type="Gene3D" id="3.40.50.2300">
    <property type="match status" value="1"/>
</dbReference>
<protein>
    <recommendedName>
        <fullName evidence="6">GGDEF domain-containing protein</fullName>
    </recommendedName>
</protein>
<evidence type="ECO:0000259" key="3">
    <source>
        <dbReference type="PROSITE" id="PS50887"/>
    </source>
</evidence>
<dbReference type="Gene3D" id="3.30.70.270">
    <property type="match status" value="1"/>
</dbReference>
<feature type="modified residue" description="4-aspartylphosphate" evidence="1">
    <location>
        <position position="56"/>
    </location>
</feature>
<dbReference type="EMBL" id="MFIE01000002">
    <property type="protein sequence ID" value="OGF83332.1"/>
    <property type="molecule type" value="Genomic_DNA"/>
</dbReference>
<dbReference type="InterPro" id="IPR011006">
    <property type="entry name" value="CheY-like_superfamily"/>
</dbReference>
<dbReference type="PANTHER" id="PTHR45138:SF9">
    <property type="entry name" value="DIGUANYLATE CYCLASE DGCM-RELATED"/>
    <property type="match status" value="1"/>
</dbReference>
<dbReference type="NCBIfam" id="TIGR00254">
    <property type="entry name" value="GGDEF"/>
    <property type="match status" value="1"/>
</dbReference>
<dbReference type="SMART" id="SM00267">
    <property type="entry name" value="GGDEF"/>
    <property type="match status" value="1"/>
</dbReference>